<evidence type="ECO:0000313" key="6">
    <source>
        <dbReference type="Proteomes" id="UP000013827"/>
    </source>
</evidence>
<reference evidence="6" key="1">
    <citation type="journal article" date="2013" name="Nature">
        <title>Pan genome of the phytoplankton Emiliania underpins its global distribution.</title>
        <authorList>
            <person name="Read B.A."/>
            <person name="Kegel J."/>
            <person name="Klute M.J."/>
            <person name="Kuo A."/>
            <person name="Lefebvre S.C."/>
            <person name="Maumus F."/>
            <person name="Mayer C."/>
            <person name="Miller J."/>
            <person name="Monier A."/>
            <person name="Salamov A."/>
            <person name="Young J."/>
            <person name="Aguilar M."/>
            <person name="Claverie J.M."/>
            <person name="Frickenhaus S."/>
            <person name="Gonzalez K."/>
            <person name="Herman E.K."/>
            <person name="Lin Y.C."/>
            <person name="Napier J."/>
            <person name="Ogata H."/>
            <person name="Sarno A.F."/>
            <person name="Shmutz J."/>
            <person name="Schroeder D."/>
            <person name="de Vargas C."/>
            <person name="Verret F."/>
            <person name="von Dassow P."/>
            <person name="Valentin K."/>
            <person name="Van de Peer Y."/>
            <person name="Wheeler G."/>
            <person name="Dacks J.B."/>
            <person name="Delwiche C.F."/>
            <person name="Dyhrman S.T."/>
            <person name="Glockner G."/>
            <person name="John U."/>
            <person name="Richards T."/>
            <person name="Worden A.Z."/>
            <person name="Zhang X."/>
            <person name="Grigoriev I.V."/>
            <person name="Allen A.E."/>
            <person name="Bidle K."/>
            <person name="Borodovsky M."/>
            <person name="Bowler C."/>
            <person name="Brownlee C."/>
            <person name="Cock J.M."/>
            <person name="Elias M."/>
            <person name="Gladyshev V.N."/>
            <person name="Groth M."/>
            <person name="Guda C."/>
            <person name="Hadaegh A."/>
            <person name="Iglesias-Rodriguez M.D."/>
            <person name="Jenkins J."/>
            <person name="Jones B.M."/>
            <person name="Lawson T."/>
            <person name="Leese F."/>
            <person name="Lindquist E."/>
            <person name="Lobanov A."/>
            <person name="Lomsadze A."/>
            <person name="Malik S.B."/>
            <person name="Marsh M.E."/>
            <person name="Mackinder L."/>
            <person name="Mock T."/>
            <person name="Mueller-Roeber B."/>
            <person name="Pagarete A."/>
            <person name="Parker M."/>
            <person name="Probert I."/>
            <person name="Quesneville H."/>
            <person name="Raines C."/>
            <person name="Rensing S.A."/>
            <person name="Riano-Pachon D.M."/>
            <person name="Richier S."/>
            <person name="Rokitta S."/>
            <person name="Shiraiwa Y."/>
            <person name="Soanes D.M."/>
            <person name="van der Giezen M."/>
            <person name="Wahlund T.M."/>
            <person name="Williams B."/>
            <person name="Wilson W."/>
            <person name="Wolfe G."/>
            <person name="Wurch L.L."/>
        </authorList>
    </citation>
    <scope>NUCLEOTIDE SEQUENCE</scope>
</reference>
<dbReference type="Gene3D" id="1.10.238.10">
    <property type="entry name" value="EF-hand"/>
    <property type="match status" value="1"/>
</dbReference>
<feature type="domain" description="EF-hand" evidence="4">
    <location>
        <begin position="126"/>
        <end position="157"/>
    </location>
</feature>
<dbReference type="PROSITE" id="PS00018">
    <property type="entry name" value="EF_HAND_1"/>
    <property type="match status" value="2"/>
</dbReference>
<dbReference type="InterPro" id="IPR011992">
    <property type="entry name" value="EF-hand-dom_pair"/>
</dbReference>
<dbReference type="HOGENOM" id="CLU_055362_0_0_1"/>
<name>A0A0D3JFL8_EMIH1</name>
<dbReference type="eggNOG" id="KOG0028">
    <property type="taxonomic scope" value="Eukaryota"/>
</dbReference>
<feature type="domain" description="EF-hand" evidence="4">
    <location>
        <begin position="86"/>
        <end position="121"/>
    </location>
</feature>
<dbReference type="SMART" id="SM00054">
    <property type="entry name" value="EFh"/>
    <property type="match status" value="2"/>
</dbReference>
<keyword evidence="1" id="KW-0677">Repeat</keyword>
<dbReference type="KEGG" id="ehx:EMIHUDRAFT_207490"/>
<dbReference type="InterPro" id="IPR051111">
    <property type="entry name" value="Ca-binding_regulatory"/>
</dbReference>
<dbReference type="EnsemblProtists" id="EOD22303">
    <property type="protein sequence ID" value="EOD22303"/>
    <property type="gene ID" value="EMIHUDRAFT_207490"/>
</dbReference>
<dbReference type="InterPro" id="IPR018247">
    <property type="entry name" value="EF_Hand_1_Ca_BS"/>
</dbReference>
<dbReference type="GO" id="GO:0005509">
    <property type="term" value="F:calcium ion binding"/>
    <property type="evidence" value="ECO:0007669"/>
    <property type="project" value="InterPro"/>
</dbReference>
<protein>
    <recommendedName>
        <fullName evidence="4">EF-hand domain-containing protein</fullName>
    </recommendedName>
</protein>
<feature type="region of interest" description="Disordered" evidence="3">
    <location>
        <begin position="178"/>
        <end position="217"/>
    </location>
</feature>
<keyword evidence="6" id="KW-1185">Reference proteome</keyword>
<dbReference type="Proteomes" id="UP000013827">
    <property type="component" value="Unassembled WGS sequence"/>
</dbReference>
<evidence type="ECO:0000256" key="2">
    <source>
        <dbReference type="ARBA" id="ARBA00022837"/>
    </source>
</evidence>
<dbReference type="PROSITE" id="PS50222">
    <property type="entry name" value="EF_HAND_2"/>
    <property type="match status" value="2"/>
</dbReference>
<feature type="compositionally biased region" description="Low complexity" evidence="3">
    <location>
        <begin position="382"/>
        <end position="392"/>
    </location>
</feature>
<keyword evidence="2" id="KW-0106">Calcium</keyword>
<organism evidence="5 6">
    <name type="scientific">Emiliania huxleyi (strain CCMP1516)</name>
    <dbReference type="NCBI Taxonomy" id="280463"/>
    <lineage>
        <taxon>Eukaryota</taxon>
        <taxon>Haptista</taxon>
        <taxon>Haptophyta</taxon>
        <taxon>Prymnesiophyceae</taxon>
        <taxon>Isochrysidales</taxon>
        <taxon>Noelaerhabdaceae</taxon>
        <taxon>Emiliania</taxon>
    </lineage>
</organism>
<proteinExistence type="predicted"/>
<evidence type="ECO:0000313" key="5">
    <source>
        <dbReference type="EnsemblProtists" id="EOD22303"/>
    </source>
</evidence>
<dbReference type="RefSeq" id="XP_005774732.1">
    <property type="nucleotide sequence ID" value="XM_005774675.1"/>
</dbReference>
<dbReference type="InterPro" id="IPR002048">
    <property type="entry name" value="EF_hand_dom"/>
</dbReference>
<accession>A0A0D3JFL8</accession>
<evidence type="ECO:0000256" key="1">
    <source>
        <dbReference type="ARBA" id="ARBA00022737"/>
    </source>
</evidence>
<sequence>MPLTRAEIIAFLLDNGVDASDIRVAEGRGFDALDDLAAGVGCMLEDEAAVRGVLKRARVQAAARERENMQRRRSEMDAQLRPLSASERRRFRDAFDRFDADGSGALTQREFGRAMKESGMFPYRYELDELFSECDKDRSGTIEFDEYCRLVQLYRTKQSCLERFCERAIDLFPCKPATQGSKRRRHRAEAAAAERGVAMQAKPAGEAEGDGEDGSAAQKPHVVKYHHASEPSKESAVTLLQRCVRGRSAKLELAVRLALRRADPGSVAAARASRGLDAWAAVVHQLLGPAAWVRALHNAPDRWEESDMMAAMDSVLTDPANSALVWLLARPTACERAVLSLGGPAQAAQDPAKAARAAAAAVLTAAREEQGASQQQCRPHAETSAAAAALQAPHRRRTGRGTLARSQRADRGG</sequence>
<evidence type="ECO:0000256" key="3">
    <source>
        <dbReference type="SAM" id="MobiDB-lite"/>
    </source>
</evidence>
<dbReference type="STRING" id="2903.R1CHJ9"/>
<dbReference type="PaxDb" id="2903-EOD22303"/>
<dbReference type="SUPFAM" id="SSF47473">
    <property type="entry name" value="EF-hand"/>
    <property type="match status" value="1"/>
</dbReference>
<dbReference type="FunFam" id="1.10.238.10:FF:000178">
    <property type="entry name" value="Calmodulin-2 A"/>
    <property type="match status" value="1"/>
</dbReference>
<dbReference type="AlphaFoldDB" id="A0A0D3JFL8"/>
<dbReference type="PANTHER" id="PTHR46311">
    <property type="entry name" value="CALCIUM-BINDING PROTEIN 8-RELATED"/>
    <property type="match status" value="1"/>
</dbReference>
<dbReference type="Pfam" id="PF13499">
    <property type="entry name" value="EF-hand_7"/>
    <property type="match status" value="1"/>
</dbReference>
<reference evidence="5" key="2">
    <citation type="submission" date="2024-10" db="UniProtKB">
        <authorList>
            <consortium name="EnsemblProtists"/>
        </authorList>
    </citation>
    <scope>IDENTIFICATION</scope>
</reference>
<dbReference type="GeneID" id="17267850"/>
<dbReference type="GO" id="GO:0032588">
    <property type="term" value="C:trans-Golgi network membrane"/>
    <property type="evidence" value="ECO:0007669"/>
    <property type="project" value="TreeGrafter"/>
</dbReference>
<dbReference type="CDD" id="cd00051">
    <property type="entry name" value="EFh"/>
    <property type="match status" value="1"/>
</dbReference>
<feature type="region of interest" description="Disordered" evidence="3">
    <location>
        <begin position="369"/>
        <end position="413"/>
    </location>
</feature>
<evidence type="ECO:0000259" key="4">
    <source>
        <dbReference type="PROSITE" id="PS50222"/>
    </source>
</evidence>
<dbReference type="PANTHER" id="PTHR46311:SF5">
    <property type="entry name" value="EF-HAND DOMAIN-CONTAINING PROTEIN"/>
    <property type="match status" value="1"/>
</dbReference>